<dbReference type="AlphaFoldDB" id="A0AAN4JHK8"/>
<protein>
    <recommendedName>
        <fullName evidence="3">CHAP domain-containing protein</fullName>
    </recommendedName>
</protein>
<dbReference type="Gene3D" id="3.90.1720.10">
    <property type="entry name" value="endopeptidase domain like (from Nostoc punctiforme)"/>
    <property type="match status" value="1"/>
</dbReference>
<name>A0AAN4JHK8_CITFR</name>
<accession>A0AAN4JHK8</accession>
<evidence type="ECO:0008006" key="3">
    <source>
        <dbReference type="Google" id="ProtNLM"/>
    </source>
</evidence>
<comment type="caution">
    <text evidence="1">The sequence shown here is derived from an EMBL/GenBank/DDBJ whole genome shotgun (WGS) entry which is preliminary data.</text>
</comment>
<dbReference type="Proteomes" id="UP001169574">
    <property type="component" value="Unassembled WGS sequence"/>
</dbReference>
<gene>
    <name evidence="1" type="ORF">P7U51_005111</name>
</gene>
<sequence>MSSELLVVFKDSLMGSPSGLQYKITVNDIEIDNNNVSEHNNSLIYHFTTKGDIITISSSSLQKTIPTASEYEIKIFILDKESEKEIGSTILPDGKKVTMVVVSPWTKVPINVNESGDNFPGDFFDVEYEERISSKISFGEKSTVIKSTKIVIRDIPRKIILTALKYRGSTKWAGTKEKDSYHPILKKTYHFGSNTNKCSAFVNDVLLEAGLTVPWIETGYAHYTPQWLYQELRPPLAEEWADPTKLAEQWKYSTTPQPGDVGAYIKKEKGATGHAGIIISSGVTISANSEVIIVNDAGFRNKNGTAITTKFHSENDFNSFRRYRLQDEKKIE</sequence>
<evidence type="ECO:0000313" key="2">
    <source>
        <dbReference type="Proteomes" id="UP001169574"/>
    </source>
</evidence>
<proteinExistence type="predicted"/>
<dbReference type="EMBL" id="ABLGCN030000025">
    <property type="protein sequence ID" value="EMM7460512.1"/>
    <property type="molecule type" value="Genomic_DNA"/>
</dbReference>
<evidence type="ECO:0000313" key="1">
    <source>
        <dbReference type="EMBL" id="EMM7460512.1"/>
    </source>
</evidence>
<reference evidence="1" key="1">
    <citation type="submission" date="2024-02" db="EMBL/GenBank/DDBJ databases">
        <authorList>
            <consortium name="Clinical and Environmental Microbiology Branch: Whole genome sequencing antimicrobial resistance pathogens in the healthcare setting"/>
        </authorList>
    </citation>
    <scope>NUCLEOTIDE SEQUENCE</scope>
    <source>
        <strain evidence="1">Whole organism</strain>
    </source>
</reference>
<organism evidence="1 2">
    <name type="scientific">Citrobacter freundii</name>
    <dbReference type="NCBI Taxonomy" id="546"/>
    <lineage>
        <taxon>Bacteria</taxon>
        <taxon>Pseudomonadati</taxon>
        <taxon>Pseudomonadota</taxon>
        <taxon>Gammaproteobacteria</taxon>
        <taxon>Enterobacterales</taxon>
        <taxon>Enterobacteriaceae</taxon>
        <taxon>Citrobacter</taxon>
        <taxon>Citrobacter freundii complex</taxon>
    </lineage>
</organism>